<keyword evidence="1" id="KW-0812">Transmembrane</keyword>
<keyword evidence="1" id="KW-0472">Membrane</keyword>
<protein>
    <submittedName>
        <fullName evidence="2">Uncharacterized protein</fullName>
    </submittedName>
</protein>
<evidence type="ECO:0000313" key="3">
    <source>
        <dbReference type="Proteomes" id="UP000018465"/>
    </source>
</evidence>
<feature type="transmembrane region" description="Helical" evidence="1">
    <location>
        <begin position="12"/>
        <end position="28"/>
    </location>
</feature>
<dbReference type="Proteomes" id="UP000018465">
    <property type="component" value="Unassembled WGS sequence"/>
</dbReference>
<dbReference type="EMBL" id="AYHO01000002">
    <property type="protein sequence ID" value="ESJ96035.1"/>
    <property type="molecule type" value="Genomic_DNA"/>
</dbReference>
<name>A0ABP2ZEW2_ACILW</name>
<keyword evidence="1" id="KW-1133">Transmembrane helix</keyword>
<gene>
    <name evidence="2" type="ORF">P800_00857</name>
</gene>
<evidence type="ECO:0000256" key="1">
    <source>
        <dbReference type="SAM" id="Phobius"/>
    </source>
</evidence>
<reference evidence="2 3" key="1">
    <citation type="submission" date="2013-10" db="EMBL/GenBank/DDBJ databases">
        <title>The Genome Sequence of Acinetobacter lwoffii NIPH 512.</title>
        <authorList>
            <consortium name="The Broad Institute Genomics Platform"/>
            <consortium name="The Broad Institute Genome Sequencing Center for Infectious Disease"/>
            <person name="Cerqueira G."/>
            <person name="Feldgarden M."/>
            <person name="Courvalin P."/>
            <person name="Grillot-Courvalin C."/>
            <person name="Clermont D."/>
            <person name="Rocha E."/>
            <person name="Yoon E.-J."/>
            <person name="Nemec A."/>
            <person name="Young S.K."/>
            <person name="Zeng Q."/>
            <person name="Gargeya S."/>
            <person name="Fitzgerald M."/>
            <person name="Abouelleil A."/>
            <person name="Alvarado L."/>
            <person name="Berlin A.M."/>
            <person name="Chapman S.B."/>
            <person name="Gainer-Dewar J."/>
            <person name="Goldberg J."/>
            <person name="Gnerre S."/>
            <person name="Griggs A."/>
            <person name="Gujja S."/>
            <person name="Hansen M."/>
            <person name="Howarth C."/>
            <person name="Imamovic A."/>
            <person name="Ireland A."/>
            <person name="Larimer J."/>
            <person name="McCowan C."/>
            <person name="Murphy C."/>
            <person name="Pearson M."/>
            <person name="Poon T.W."/>
            <person name="Priest M."/>
            <person name="Roberts A."/>
            <person name="Saif S."/>
            <person name="Shea T."/>
            <person name="Sykes S."/>
            <person name="Wortman J."/>
            <person name="Nusbaum C."/>
            <person name="Birren B."/>
        </authorList>
    </citation>
    <scope>NUCLEOTIDE SEQUENCE [LARGE SCALE GENOMIC DNA]</scope>
    <source>
        <strain evidence="2 3">NIPH 512</strain>
    </source>
</reference>
<comment type="caution">
    <text evidence="2">The sequence shown here is derived from an EMBL/GenBank/DDBJ whole genome shotgun (WGS) entry which is preliminary data.</text>
</comment>
<dbReference type="RefSeq" id="WP_004646822.1">
    <property type="nucleotide sequence ID" value="NZ_KI530561.1"/>
</dbReference>
<accession>A0ABP2ZEW2</accession>
<keyword evidence="3" id="KW-1185">Reference proteome</keyword>
<sequence length="149" mass="16171">MAILDRGENKVGGFIIGAIVVLALWAFISMRSKAKSHEAFNALDEAENWFAKEGINSSSVTFSAYNDPRLSKHTGATVLVCMGKKRNGERVGFALEIIKGVGVVDSAHIQPEGIASHHVKAAHIAKMNGKTLIATLQEMALKHRLNHVR</sequence>
<proteinExistence type="predicted"/>
<evidence type="ECO:0000313" key="2">
    <source>
        <dbReference type="EMBL" id="ESJ96035.1"/>
    </source>
</evidence>
<organism evidence="2 3">
    <name type="scientific">Acinetobacter lwoffii NCTC 5866 = CIP 64.10 = NIPH 512</name>
    <dbReference type="NCBI Taxonomy" id="981327"/>
    <lineage>
        <taxon>Bacteria</taxon>
        <taxon>Pseudomonadati</taxon>
        <taxon>Pseudomonadota</taxon>
        <taxon>Gammaproteobacteria</taxon>
        <taxon>Moraxellales</taxon>
        <taxon>Moraxellaceae</taxon>
        <taxon>Acinetobacter</taxon>
    </lineage>
</organism>